<dbReference type="PANTHER" id="PTHR13026:SF0">
    <property type="entry name" value="RIBOSOMAL RNA PROCESSING 1B"/>
    <property type="match status" value="1"/>
</dbReference>
<keyword evidence="3" id="KW-0698">rRNA processing</keyword>
<keyword evidence="6" id="KW-1185">Reference proteome</keyword>
<reference evidence="5 6" key="1">
    <citation type="submission" date="2016-04" db="EMBL/GenBank/DDBJ databases">
        <title>The genome of Intoshia linei affirms orthonectids as highly simplified spiralians.</title>
        <authorList>
            <person name="Mikhailov K.V."/>
            <person name="Slusarev G.S."/>
            <person name="Nikitin M.A."/>
            <person name="Logacheva M.D."/>
            <person name="Penin A."/>
            <person name="Aleoshin V."/>
            <person name="Panchin Y.V."/>
        </authorList>
    </citation>
    <scope>NUCLEOTIDE SEQUENCE [LARGE SCALE GENOMIC DNA]</scope>
    <source>
        <strain evidence="5">Intl2013</strain>
        <tissue evidence="5">Whole animal</tissue>
    </source>
</reference>
<sequence>MNEMQKLCRKLSSNEEKIRLTTINTLKDTLQFSKLPIHDGCLKYLCSGLFFTLWMQDKPILQQELVDSICEIISKSIDSNIFTCKGWTIQFFTVLSCQWNRIDYLRIDKFMMYVRRVYKTLFSKYHDVCTFLDDIFSEILVDSVTNRYINGLISHTIDIVAEELAIADLEHSLVMEIMNTMLQFMIKSKQSYQLIGDHFFCYFLDDNDGLTIDSDKFTTLFNEISESELLIPKKQKYFKSLAEKIENTHKKINYNEIKQQLLPTIITKRRTKKKFKKNK</sequence>
<keyword evidence="4" id="KW-0539">Nucleus</keyword>
<gene>
    <name evidence="5" type="ORF">A3Q56_01241</name>
</gene>
<evidence type="ECO:0000313" key="6">
    <source>
        <dbReference type="Proteomes" id="UP000078046"/>
    </source>
</evidence>
<dbReference type="GO" id="GO:0005634">
    <property type="term" value="C:nucleus"/>
    <property type="evidence" value="ECO:0007669"/>
    <property type="project" value="UniProtKB-SubCell"/>
</dbReference>
<evidence type="ECO:0000313" key="5">
    <source>
        <dbReference type="EMBL" id="OAF70986.1"/>
    </source>
</evidence>
<dbReference type="PANTHER" id="PTHR13026">
    <property type="entry name" value="NNP-1 PROTEIN NOVEL NUCLEAR PROTEIN 1 NOP52"/>
    <property type="match status" value="1"/>
</dbReference>
<dbReference type="AlphaFoldDB" id="A0A177B9R6"/>
<name>A0A177B9R6_9BILA</name>
<evidence type="ECO:0000256" key="3">
    <source>
        <dbReference type="ARBA" id="ARBA00022552"/>
    </source>
</evidence>
<organism evidence="5 6">
    <name type="scientific">Intoshia linei</name>
    <dbReference type="NCBI Taxonomy" id="1819745"/>
    <lineage>
        <taxon>Eukaryota</taxon>
        <taxon>Metazoa</taxon>
        <taxon>Spiralia</taxon>
        <taxon>Lophotrochozoa</taxon>
        <taxon>Mesozoa</taxon>
        <taxon>Orthonectida</taxon>
        <taxon>Rhopaluridae</taxon>
        <taxon>Intoshia</taxon>
    </lineage>
</organism>
<protein>
    <submittedName>
        <fullName evidence="5">Ribosomal RNA-processing protein 1</fullName>
    </submittedName>
</protein>
<evidence type="ECO:0000256" key="1">
    <source>
        <dbReference type="ARBA" id="ARBA00004123"/>
    </source>
</evidence>
<accession>A0A177B9R6</accession>
<dbReference type="Proteomes" id="UP000078046">
    <property type="component" value="Unassembled WGS sequence"/>
</dbReference>
<dbReference type="EMBL" id="LWCA01000091">
    <property type="protein sequence ID" value="OAF70986.1"/>
    <property type="molecule type" value="Genomic_DNA"/>
</dbReference>
<dbReference type="InterPro" id="IPR010301">
    <property type="entry name" value="RRP1"/>
</dbReference>
<comment type="caution">
    <text evidence="5">The sequence shown here is derived from an EMBL/GenBank/DDBJ whole genome shotgun (WGS) entry which is preliminary data.</text>
</comment>
<comment type="subcellular location">
    <subcellularLocation>
        <location evidence="1">Nucleus</location>
    </subcellularLocation>
</comment>
<dbReference type="GO" id="GO:0030688">
    <property type="term" value="C:preribosome, small subunit precursor"/>
    <property type="evidence" value="ECO:0007669"/>
    <property type="project" value="InterPro"/>
</dbReference>
<evidence type="ECO:0000256" key="2">
    <source>
        <dbReference type="ARBA" id="ARBA00006374"/>
    </source>
</evidence>
<dbReference type="GO" id="GO:0006364">
    <property type="term" value="P:rRNA processing"/>
    <property type="evidence" value="ECO:0007669"/>
    <property type="project" value="UniProtKB-KW"/>
</dbReference>
<dbReference type="Pfam" id="PF05997">
    <property type="entry name" value="Nop52"/>
    <property type="match status" value="1"/>
</dbReference>
<proteinExistence type="inferred from homology"/>
<evidence type="ECO:0000256" key="4">
    <source>
        <dbReference type="ARBA" id="ARBA00023242"/>
    </source>
</evidence>
<comment type="similarity">
    <text evidence="2">Belongs to the RRP1 family.</text>
</comment>
<dbReference type="OrthoDB" id="2019504at2759"/>